<gene>
    <name evidence="2" type="ORF">SapgrDRAFT_3036</name>
</gene>
<dbReference type="RefSeq" id="WP_002660490.1">
    <property type="nucleotide sequence ID" value="NZ_JH719942.1"/>
</dbReference>
<dbReference type="CDD" id="cd00267">
    <property type="entry name" value="ABC_ATPase"/>
    <property type="match status" value="1"/>
</dbReference>
<sequence>MEEFKIELKLKELQIQGFRPFEEKILLPFQPDITVIVGNNASGKTSILDVLANLLKAVPNMLNNNRLDQHVLLGAEDINYNIKPRESVSQLSLIAAYPEVNFEEEEELINQEEEISFELRLNPSQSVREQKIRLTSSDEDTANGDTALGDSYPIFQRAKAEKKKVSLPILAYYAARRLDRAVDSQKGNILNIDVFANFRNDELSQDSFDLERLRSWLNYLEQRQLKQQYETEEKEREEEVWKNIQQVVIDFLSGNGVVYEGVETIYNTKYPNGTLAVKTNKGSRSIQQLSSGEKNILLLVIDIARQLVIANPDATNPLQEGTGIVLIDEVDLHLHPAWQEQLFDKLKKCFPKLQFVVSTHSPHVVRHLKKENLVIIEQEEDGPLLLQVGKKYIEERSVESILAEVFKISLEGKHDTKVRDFYDLLAEGDLEKAKELLSELEKFWGEDDQQIKATTAAYDLEMKWLEDDEEE</sequence>
<dbReference type="Gene3D" id="3.40.50.300">
    <property type="entry name" value="P-loop containing nucleotide triphosphate hydrolases"/>
    <property type="match status" value="1"/>
</dbReference>
<dbReference type="OrthoDB" id="9805802at2"/>
<dbReference type="InterPro" id="IPR051396">
    <property type="entry name" value="Bact_Antivir_Def_Nuclease"/>
</dbReference>
<dbReference type="InterPro" id="IPR027417">
    <property type="entry name" value="P-loop_NTPase"/>
</dbReference>
<dbReference type="AlphaFoldDB" id="J1I7B0"/>
<dbReference type="HOGENOM" id="CLU_033429_1_1_10"/>
<keyword evidence="2" id="KW-0067">ATP-binding</keyword>
<dbReference type="EMBL" id="JH719942">
    <property type="protein sequence ID" value="EJF54685.1"/>
    <property type="molecule type" value="Genomic_DNA"/>
</dbReference>
<feature type="domain" description="AAA+ ATPase" evidence="1">
    <location>
        <begin position="30"/>
        <end position="380"/>
    </location>
</feature>
<dbReference type="GO" id="GO:0005524">
    <property type="term" value="F:ATP binding"/>
    <property type="evidence" value="ECO:0007669"/>
    <property type="project" value="UniProtKB-KW"/>
</dbReference>
<name>J1I7B0_9BACT</name>
<dbReference type="PANTHER" id="PTHR43581">
    <property type="entry name" value="ATP/GTP PHOSPHATASE"/>
    <property type="match status" value="1"/>
</dbReference>
<reference evidence="3" key="1">
    <citation type="journal article" date="2012" name="Stand. Genomic Sci.">
        <title>Permanent draft genome sequence of the gliding predator Saprospira grandis strain Sa g1 (= HR1).</title>
        <authorList>
            <person name="Mavromatis K."/>
            <person name="Chertkov O."/>
            <person name="Lapidus A."/>
            <person name="Nolan M."/>
            <person name="Lucas S."/>
            <person name="Tice H."/>
            <person name="Del Rio T.G."/>
            <person name="Cheng J.F."/>
            <person name="Han C."/>
            <person name="Tapia R."/>
            <person name="Bruce D."/>
            <person name="Goodwin L.A."/>
            <person name="Pitluck S."/>
            <person name="Huntemann M."/>
            <person name="Liolios K."/>
            <person name="Pagani I."/>
            <person name="Ivanova N."/>
            <person name="Mikhailova N."/>
            <person name="Pati A."/>
            <person name="Chen A."/>
            <person name="Palaniappan K."/>
            <person name="Land M."/>
            <person name="Brambilla E.M."/>
            <person name="Rohde M."/>
            <person name="Spring S."/>
            <person name="Goker M."/>
            <person name="Detter J.C."/>
            <person name="Bristow J."/>
            <person name="Eisen J.A."/>
            <person name="Markowitz V."/>
            <person name="Hugenholtz P."/>
            <person name="Kyrpides N.C."/>
            <person name="Klenk H.P."/>
            <person name="Woyke T."/>
        </authorList>
    </citation>
    <scope>NUCLEOTIDE SEQUENCE [LARGE SCALE GENOMIC DNA]</scope>
    <source>
        <strain evidence="3">DSM 2844</strain>
    </source>
</reference>
<protein>
    <submittedName>
        <fullName evidence="2">Putative ATP-binding protein involved in virulence</fullName>
    </submittedName>
</protein>
<dbReference type="InterPro" id="IPR003959">
    <property type="entry name" value="ATPase_AAA_core"/>
</dbReference>
<dbReference type="Proteomes" id="UP000005113">
    <property type="component" value="Unassembled WGS sequence"/>
</dbReference>
<evidence type="ECO:0000313" key="3">
    <source>
        <dbReference type="Proteomes" id="UP000005113"/>
    </source>
</evidence>
<evidence type="ECO:0000259" key="1">
    <source>
        <dbReference type="SMART" id="SM00382"/>
    </source>
</evidence>
<dbReference type="PANTHER" id="PTHR43581:SF2">
    <property type="entry name" value="EXCINUCLEASE ATPASE SUBUNIT"/>
    <property type="match status" value="1"/>
</dbReference>
<dbReference type="SUPFAM" id="SSF52540">
    <property type="entry name" value="P-loop containing nucleoside triphosphate hydrolases"/>
    <property type="match status" value="1"/>
</dbReference>
<dbReference type="Pfam" id="PF13304">
    <property type="entry name" value="AAA_21"/>
    <property type="match status" value="1"/>
</dbReference>
<dbReference type="InterPro" id="IPR003593">
    <property type="entry name" value="AAA+_ATPase"/>
</dbReference>
<dbReference type="GO" id="GO:0016887">
    <property type="term" value="F:ATP hydrolysis activity"/>
    <property type="evidence" value="ECO:0007669"/>
    <property type="project" value="InterPro"/>
</dbReference>
<evidence type="ECO:0000313" key="2">
    <source>
        <dbReference type="EMBL" id="EJF54685.1"/>
    </source>
</evidence>
<proteinExistence type="predicted"/>
<accession>J1I7B0</accession>
<dbReference type="SMART" id="SM00382">
    <property type="entry name" value="AAA"/>
    <property type="match status" value="1"/>
</dbReference>
<organism evidence="2 3">
    <name type="scientific">Saprospira grandis DSM 2844</name>
    <dbReference type="NCBI Taxonomy" id="694433"/>
    <lineage>
        <taxon>Bacteria</taxon>
        <taxon>Pseudomonadati</taxon>
        <taxon>Bacteroidota</taxon>
        <taxon>Saprospiria</taxon>
        <taxon>Saprospirales</taxon>
        <taxon>Saprospiraceae</taxon>
        <taxon>Saprospira</taxon>
    </lineage>
</organism>
<keyword evidence="2" id="KW-0547">Nucleotide-binding</keyword>